<comment type="caution">
    <text evidence="1">The sequence shown here is derived from an EMBL/GenBank/DDBJ whole genome shotgun (WGS) entry which is preliminary data.</text>
</comment>
<name>A0A7J5YGF6_DISMA</name>
<gene>
    <name evidence="1" type="ORF">F7725_021251</name>
</gene>
<reference evidence="1 2" key="1">
    <citation type="submission" date="2020-03" db="EMBL/GenBank/DDBJ databases">
        <title>Dissostichus mawsoni Genome sequencing and assembly.</title>
        <authorList>
            <person name="Park H."/>
        </authorList>
    </citation>
    <scope>NUCLEOTIDE SEQUENCE [LARGE SCALE GENOMIC DNA]</scope>
    <source>
        <strain evidence="1">DM0001</strain>
        <tissue evidence="1">Muscle</tissue>
    </source>
</reference>
<feature type="non-terminal residue" evidence="1">
    <location>
        <position position="1"/>
    </location>
</feature>
<dbReference type="AlphaFoldDB" id="A0A7J5YGF6"/>
<sequence>MRHAVQYTVGPVCLCAGSREDEGAGPTGSWSNRNKARIRRLQRTGGGNLRQEVLLLSHVGTEASPNNTEALWESLYTCGINSFYLSYFQPCGAERKRENFCMHLDNIAPLSQCSCGPVPVCVSNKKKNRRPGMSFRTVPNPPSPYRSSLQNPFIHLHVIRGQYLSTTKKEEKV</sequence>
<dbReference type="EMBL" id="JAAKFY010000013">
    <property type="protein sequence ID" value="KAF3848223.1"/>
    <property type="molecule type" value="Genomic_DNA"/>
</dbReference>
<evidence type="ECO:0000313" key="1">
    <source>
        <dbReference type="EMBL" id="KAF3848223.1"/>
    </source>
</evidence>
<accession>A0A7J5YGF6</accession>
<proteinExistence type="predicted"/>
<evidence type="ECO:0000313" key="2">
    <source>
        <dbReference type="Proteomes" id="UP000518266"/>
    </source>
</evidence>
<keyword evidence="2" id="KW-1185">Reference proteome</keyword>
<protein>
    <submittedName>
        <fullName evidence="1">Uncharacterized protein</fullName>
    </submittedName>
</protein>
<dbReference type="Proteomes" id="UP000518266">
    <property type="component" value="Unassembled WGS sequence"/>
</dbReference>
<organism evidence="1 2">
    <name type="scientific">Dissostichus mawsoni</name>
    <name type="common">Antarctic cod</name>
    <dbReference type="NCBI Taxonomy" id="36200"/>
    <lineage>
        <taxon>Eukaryota</taxon>
        <taxon>Metazoa</taxon>
        <taxon>Chordata</taxon>
        <taxon>Craniata</taxon>
        <taxon>Vertebrata</taxon>
        <taxon>Euteleostomi</taxon>
        <taxon>Actinopterygii</taxon>
        <taxon>Neopterygii</taxon>
        <taxon>Teleostei</taxon>
        <taxon>Neoteleostei</taxon>
        <taxon>Acanthomorphata</taxon>
        <taxon>Eupercaria</taxon>
        <taxon>Perciformes</taxon>
        <taxon>Notothenioidei</taxon>
        <taxon>Nototheniidae</taxon>
        <taxon>Dissostichus</taxon>
    </lineage>
</organism>